<keyword evidence="1 5" id="KW-0808">Transferase</keyword>
<gene>
    <name evidence="5" type="ORF">H8R10_01400</name>
</gene>
<feature type="compositionally biased region" description="Basic residues" evidence="3">
    <location>
        <begin position="257"/>
        <end position="266"/>
    </location>
</feature>
<evidence type="ECO:0000256" key="2">
    <source>
        <dbReference type="ARBA" id="ARBA00023315"/>
    </source>
</evidence>
<dbReference type="InterPro" id="IPR002123">
    <property type="entry name" value="Plipid/glycerol_acylTrfase"/>
</dbReference>
<dbReference type="GO" id="GO:0005886">
    <property type="term" value="C:plasma membrane"/>
    <property type="evidence" value="ECO:0007669"/>
    <property type="project" value="TreeGrafter"/>
</dbReference>
<dbReference type="GO" id="GO:0006654">
    <property type="term" value="P:phosphatidic acid biosynthetic process"/>
    <property type="evidence" value="ECO:0007669"/>
    <property type="project" value="TreeGrafter"/>
</dbReference>
<dbReference type="Proteomes" id="UP000627538">
    <property type="component" value="Unassembled WGS sequence"/>
</dbReference>
<dbReference type="RefSeq" id="WP_191070988.1">
    <property type="nucleotide sequence ID" value="NZ_CP060506.1"/>
</dbReference>
<dbReference type="SMART" id="SM00563">
    <property type="entry name" value="PlsC"/>
    <property type="match status" value="1"/>
</dbReference>
<evidence type="ECO:0000256" key="1">
    <source>
        <dbReference type="ARBA" id="ARBA00022679"/>
    </source>
</evidence>
<sequence length="266" mass="29300">MARTFSWPYRVAKDIARIPALAITRRHWEGADNLPHEGGFIAAANHISEFDAITFMHFLVDNGIPVRMMAKKELFGVPGLGWLMTQAGQVPVDRSKGKGGGALDAAEEALRNGECLGIYPEGTVTRDSESWPMRGKTGAARLALRTRVPVVPVAQWGAQDVLGRYQRVPNLAGRKDVWVRAGAPIDLSDLYDRADDPAAWREATDRIMSEIISMVEDMRGATMTHEPIALDSPHALTKADVKKLEATRRSIDGTAPSRRKPFPSRH</sequence>
<dbReference type="CDD" id="cd07989">
    <property type="entry name" value="LPLAT_AGPAT-like"/>
    <property type="match status" value="1"/>
</dbReference>
<organism evidence="5 6">
    <name type="scientific">Nanchangia anserum</name>
    <dbReference type="NCBI Taxonomy" id="2692125"/>
    <lineage>
        <taxon>Bacteria</taxon>
        <taxon>Bacillati</taxon>
        <taxon>Actinomycetota</taxon>
        <taxon>Actinomycetes</taxon>
        <taxon>Actinomycetales</taxon>
        <taxon>Actinomycetaceae</taxon>
        <taxon>Nanchangia</taxon>
    </lineage>
</organism>
<proteinExistence type="predicted"/>
<accession>A0A8I0KN46</accession>
<dbReference type="SUPFAM" id="SSF69593">
    <property type="entry name" value="Glycerol-3-phosphate (1)-acyltransferase"/>
    <property type="match status" value="1"/>
</dbReference>
<dbReference type="Pfam" id="PF01553">
    <property type="entry name" value="Acyltransferase"/>
    <property type="match status" value="1"/>
</dbReference>
<keyword evidence="6" id="KW-1185">Reference proteome</keyword>
<dbReference type="PANTHER" id="PTHR10434">
    <property type="entry name" value="1-ACYL-SN-GLYCEROL-3-PHOSPHATE ACYLTRANSFERASE"/>
    <property type="match status" value="1"/>
</dbReference>
<protein>
    <submittedName>
        <fullName evidence="5">1-acyl-sn-glycerol-3-phosphate acyltransferase</fullName>
    </submittedName>
</protein>
<dbReference type="EMBL" id="JACRUO010000001">
    <property type="protein sequence ID" value="MBD3688896.1"/>
    <property type="molecule type" value="Genomic_DNA"/>
</dbReference>
<evidence type="ECO:0000256" key="3">
    <source>
        <dbReference type="SAM" id="MobiDB-lite"/>
    </source>
</evidence>
<dbReference type="GO" id="GO:0003841">
    <property type="term" value="F:1-acylglycerol-3-phosphate O-acyltransferase activity"/>
    <property type="evidence" value="ECO:0007669"/>
    <property type="project" value="TreeGrafter"/>
</dbReference>
<evidence type="ECO:0000313" key="6">
    <source>
        <dbReference type="Proteomes" id="UP000627538"/>
    </source>
</evidence>
<evidence type="ECO:0000259" key="4">
    <source>
        <dbReference type="SMART" id="SM00563"/>
    </source>
</evidence>
<comment type="caution">
    <text evidence="5">The sequence shown here is derived from an EMBL/GenBank/DDBJ whole genome shotgun (WGS) entry which is preliminary data.</text>
</comment>
<keyword evidence="2 5" id="KW-0012">Acyltransferase</keyword>
<reference evidence="5 6" key="1">
    <citation type="submission" date="2020-08" db="EMBL/GenBank/DDBJ databases">
        <title>Winkia gen. nov., sp. nov., isolated from faeces of the Anser albifrons in China.</title>
        <authorList>
            <person name="Liu Q."/>
        </authorList>
    </citation>
    <scope>NUCLEOTIDE SEQUENCE [LARGE SCALE GENOMIC DNA]</scope>
    <source>
        <strain evidence="5 6">C62</strain>
    </source>
</reference>
<name>A0A8I0KN46_9ACTO</name>
<feature type="region of interest" description="Disordered" evidence="3">
    <location>
        <begin position="244"/>
        <end position="266"/>
    </location>
</feature>
<dbReference type="AlphaFoldDB" id="A0A8I0KN46"/>
<dbReference type="PANTHER" id="PTHR10434:SF55">
    <property type="entry name" value="POSSIBLE ACYLTRANSFERASE"/>
    <property type="match status" value="1"/>
</dbReference>
<evidence type="ECO:0000313" key="5">
    <source>
        <dbReference type="EMBL" id="MBD3688896.1"/>
    </source>
</evidence>
<feature type="domain" description="Phospholipid/glycerol acyltransferase" evidence="4">
    <location>
        <begin position="40"/>
        <end position="158"/>
    </location>
</feature>